<dbReference type="Gene3D" id="1.10.1160.10">
    <property type="entry name" value="Glutamyl-trna Synthetase, Domain 2"/>
    <property type="match status" value="1"/>
</dbReference>
<dbReference type="Proteomes" id="UP000253551">
    <property type="component" value="Unassembled WGS sequence"/>
</dbReference>
<dbReference type="PANTHER" id="PTHR43311:SF2">
    <property type="entry name" value="GLUTAMATE--TRNA LIGASE, MITOCHONDRIAL-RELATED"/>
    <property type="match status" value="1"/>
</dbReference>
<evidence type="ECO:0000259" key="9">
    <source>
        <dbReference type="Pfam" id="PF19269"/>
    </source>
</evidence>
<keyword evidence="4 7" id="KW-0067">ATP-binding</keyword>
<evidence type="ECO:0000256" key="6">
    <source>
        <dbReference type="ARBA" id="ARBA00023146"/>
    </source>
</evidence>
<dbReference type="InterPro" id="IPR049940">
    <property type="entry name" value="GluQ/Sye"/>
</dbReference>
<reference evidence="10 11" key="1">
    <citation type="journal article" date="2018" name="G3 (Bethesda)">
        <title>Phylogenetic and Phylogenomic Definition of Rhizopus Species.</title>
        <authorList>
            <person name="Gryganskyi A.P."/>
            <person name="Golan J."/>
            <person name="Dolatabadi S."/>
            <person name="Mondo S."/>
            <person name="Robb S."/>
            <person name="Idnurm A."/>
            <person name="Muszewska A."/>
            <person name="Steczkiewicz K."/>
            <person name="Masonjones S."/>
            <person name="Liao H.L."/>
            <person name="Gajdeczka M.T."/>
            <person name="Anike F."/>
            <person name="Vuek A."/>
            <person name="Anishchenko I.M."/>
            <person name="Voigt K."/>
            <person name="de Hoog G.S."/>
            <person name="Smith M.E."/>
            <person name="Heitman J."/>
            <person name="Vilgalys R."/>
            <person name="Stajich J.E."/>
        </authorList>
    </citation>
    <scope>NUCLEOTIDE SEQUENCE [LARGE SCALE GENOMIC DNA]</scope>
    <source>
        <strain evidence="10 11">LSU 92-RS-03</strain>
    </source>
</reference>
<comment type="caution">
    <text evidence="10">The sequence shown here is derived from an EMBL/GenBank/DDBJ whole genome shotgun (WGS) entry which is preliminary data.</text>
</comment>
<dbReference type="GO" id="GO:0005739">
    <property type="term" value="C:mitochondrion"/>
    <property type="evidence" value="ECO:0007669"/>
    <property type="project" value="TreeGrafter"/>
</dbReference>
<dbReference type="Gene3D" id="3.40.50.620">
    <property type="entry name" value="HUPs"/>
    <property type="match status" value="1"/>
</dbReference>
<keyword evidence="2 7" id="KW-0436">Ligase</keyword>
<evidence type="ECO:0000256" key="5">
    <source>
        <dbReference type="ARBA" id="ARBA00022917"/>
    </source>
</evidence>
<dbReference type="Gene3D" id="1.10.10.350">
    <property type="match status" value="1"/>
</dbReference>
<dbReference type="InterPro" id="IPR020061">
    <property type="entry name" value="Glu_tRNA_lig_a-bdl"/>
</dbReference>
<dbReference type="SUPFAM" id="SSF52374">
    <property type="entry name" value="Nucleotidylyl transferase"/>
    <property type="match status" value="1"/>
</dbReference>
<dbReference type="SUPFAM" id="SSF48163">
    <property type="entry name" value="An anticodon-binding domain of class I aminoacyl-tRNA synthetases"/>
    <property type="match status" value="1"/>
</dbReference>
<dbReference type="Gene3D" id="3.90.800.10">
    <property type="entry name" value="Glutamyl-tRNA Synthetase, Domain 3"/>
    <property type="match status" value="1"/>
</dbReference>
<dbReference type="PANTHER" id="PTHR43311">
    <property type="entry name" value="GLUTAMATE--TRNA LIGASE"/>
    <property type="match status" value="1"/>
</dbReference>
<evidence type="ECO:0000256" key="2">
    <source>
        <dbReference type="ARBA" id="ARBA00022598"/>
    </source>
</evidence>
<protein>
    <submittedName>
        <fullName evidence="10">Glutamyl-tRNA synthetase</fullName>
    </submittedName>
</protein>
<feature type="domain" description="Aminoacyl-tRNA synthetase class I anticodon-binding" evidence="9">
    <location>
        <begin position="193"/>
        <end position="344"/>
    </location>
</feature>
<evidence type="ECO:0000259" key="8">
    <source>
        <dbReference type="Pfam" id="PF00749"/>
    </source>
</evidence>
<evidence type="ECO:0000256" key="3">
    <source>
        <dbReference type="ARBA" id="ARBA00022741"/>
    </source>
</evidence>
<feature type="domain" description="Glutamyl/glutaminyl-tRNA synthetase class Ib catalytic" evidence="8">
    <location>
        <begin position="4"/>
        <end position="174"/>
    </location>
</feature>
<keyword evidence="3 7" id="KW-0547">Nucleotide-binding</keyword>
<dbReference type="GO" id="GO:0005524">
    <property type="term" value="F:ATP binding"/>
    <property type="evidence" value="ECO:0007669"/>
    <property type="project" value="UniProtKB-KW"/>
</dbReference>
<evidence type="ECO:0000256" key="1">
    <source>
        <dbReference type="ARBA" id="ARBA00007894"/>
    </source>
</evidence>
<accession>A0A367J0J5</accession>
<dbReference type="InterPro" id="IPR045462">
    <property type="entry name" value="aa-tRNA-synth_I_cd-bd"/>
</dbReference>
<gene>
    <name evidence="10" type="primary">EARS2</name>
    <name evidence="10" type="ORF">CU098_006986</name>
</gene>
<sequence length="344" mass="39282">MNRNIPFTIRLRTPYEGTTEHHDLVYGKISFSNKTMEDTILIKSDGYPTYHLANVVDDHLMKITHVLRGEEWLSSTPKHLILYKALGWKAPLFAHLPLLLNTDGSKLSKRSGDVYVEHYMEKGYLPESINNFVALLGWHPGHSVSSDALFTMDEMVEHDINHSGAIVDHQKLDWINKHHLLKRAETKEGLSSLVDMLQPLVNASYMDSLKGTPNEYRLESEYLANVISTIKDRIRNIRDVPELCSYYFIEPDFQSNDTLTMKKKVKASALDLIKTREFKDILESMDTFDASEIKQQIYTLSETHKLNPNHVMMALRYTLTGSKVGAGVAETMTTLGKRTVLSRL</sequence>
<dbReference type="GO" id="GO:0006424">
    <property type="term" value="P:glutamyl-tRNA aminoacylation"/>
    <property type="evidence" value="ECO:0007669"/>
    <property type="project" value="InterPro"/>
</dbReference>
<evidence type="ECO:0000313" key="10">
    <source>
        <dbReference type="EMBL" id="RCH83454.1"/>
    </source>
</evidence>
<dbReference type="STRING" id="4846.A0A367J0J5"/>
<dbReference type="InterPro" id="IPR020751">
    <property type="entry name" value="aa-tRNA-synth_I_codon-bd_sub2"/>
</dbReference>
<dbReference type="GO" id="GO:0004818">
    <property type="term" value="F:glutamate-tRNA ligase activity"/>
    <property type="evidence" value="ECO:0007669"/>
    <property type="project" value="InterPro"/>
</dbReference>
<organism evidence="10 11">
    <name type="scientific">Rhizopus stolonifer</name>
    <name type="common">Rhizopus nigricans</name>
    <dbReference type="NCBI Taxonomy" id="4846"/>
    <lineage>
        <taxon>Eukaryota</taxon>
        <taxon>Fungi</taxon>
        <taxon>Fungi incertae sedis</taxon>
        <taxon>Mucoromycota</taxon>
        <taxon>Mucoromycotina</taxon>
        <taxon>Mucoromycetes</taxon>
        <taxon>Mucorales</taxon>
        <taxon>Mucorineae</taxon>
        <taxon>Rhizopodaceae</taxon>
        <taxon>Rhizopus</taxon>
    </lineage>
</organism>
<dbReference type="AlphaFoldDB" id="A0A367J0J5"/>
<dbReference type="EMBL" id="PJQM01004740">
    <property type="protein sequence ID" value="RCH83454.1"/>
    <property type="molecule type" value="Genomic_DNA"/>
</dbReference>
<keyword evidence="5 7" id="KW-0648">Protein biosynthesis</keyword>
<dbReference type="InterPro" id="IPR008925">
    <property type="entry name" value="aa_tRNA-synth_I_cd-bd_sf"/>
</dbReference>
<dbReference type="Pfam" id="PF00749">
    <property type="entry name" value="tRNA-synt_1c"/>
    <property type="match status" value="1"/>
</dbReference>
<dbReference type="OrthoDB" id="428822at2759"/>
<dbReference type="NCBIfam" id="TIGR00464">
    <property type="entry name" value="gltX_bact"/>
    <property type="match status" value="1"/>
</dbReference>
<dbReference type="Pfam" id="PF19269">
    <property type="entry name" value="Anticodon_2"/>
    <property type="match status" value="1"/>
</dbReference>
<evidence type="ECO:0000313" key="11">
    <source>
        <dbReference type="Proteomes" id="UP000253551"/>
    </source>
</evidence>
<dbReference type="InterPro" id="IPR020058">
    <property type="entry name" value="Glu/Gln-tRNA-synth_Ib_cat-dom"/>
</dbReference>
<dbReference type="InterPro" id="IPR014729">
    <property type="entry name" value="Rossmann-like_a/b/a_fold"/>
</dbReference>
<dbReference type="GO" id="GO:0000049">
    <property type="term" value="F:tRNA binding"/>
    <property type="evidence" value="ECO:0007669"/>
    <property type="project" value="InterPro"/>
</dbReference>
<proteinExistence type="inferred from homology"/>
<evidence type="ECO:0000256" key="4">
    <source>
        <dbReference type="ARBA" id="ARBA00022840"/>
    </source>
</evidence>
<dbReference type="InterPro" id="IPR004527">
    <property type="entry name" value="Glu-tRNA-ligase_bac/mito"/>
</dbReference>
<comment type="similarity">
    <text evidence="1">Belongs to the class-I aminoacyl-tRNA synthetase family. Glutamate--tRNA ligase type 1 subfamily.</text>
</comment>
<evidence type="ECO:0000256" key="7">
    <source>
        <dbReference type="RuleBase" id="RU363037"/>
    </source>
</evidence>
<keyword evidence="6 7" id="KW-0030">Aminoacyl-tRNA synthetase</keyword>
<name>A0A367J0J5_RHIST</name>
<keyword evidence="11" id="KW-1185">Reference proteome</keyword>